<dbReference type="PROSITE" id="PS00214">
    <property type="entry name" value="FABP"/>
    <property type="match status" value="1"/>
</dbReference>
<proteinExistence type="inferred from homology"/>
<dbReference type="Proteomes" id="UP000515146">
    <property type="component" value="Unplaced"/>
</dbReference>
<dbReference type="KEGG" id="dpte:113799670"/>
<dbReference type="FunFam" id="2.40.128.20:FF:000001">
    <property type="entry name" value="Fatty acid-binding protein, adipocyte"/>
    <property type="match status" value="1"/>
</dbReference>
<dbReference type="Gene3D" id="2.40.128.20">
    <property type="match status" value="1"/>
</dbReference>
<organism evidence="5 6">
    <name type="scientific">Dermatophagoides pteronyssinus</name>
    <name type="common">European house dust mite</name>
    <dbReference type="NCBI Taxonomy" id="6956"/>
    <lineage>
        <taxon>Eukaryota</taxon>
        <taxon>Metazoa</taxon>
        <taxon>Ecdysozoa</taxon>
        <taxon>Arthropoda</taxon>
        <taxon>Chelicerata</taxon>
        <taxon>Arachnida</taxon>
        <taxon>Acari</taxon>
        <taxon>Acariformes</taxon>
        <taxon>Sarcoptiformes</taxon>
        <taxon>Astigmata</taxon>
        <taxon>Psoroptidia</taxon>
        <taxon>Analgoidea</taxon>
        <taxon>Pyroglyphidae</taxon>
        <taxon>Dermatophagoidinae</taxon>
        <taxon>Dermatophagoides</taxon>
    </lineage>
</organism>
<comment type="similarity">
    <text evidence="1 4">Belongs to the calycin superfamily. Fatty-acid binding protein (FABP) family.</text>
</comment>
<dbReference type="InterPro" id="IPR031259">
    <property type="entry name" value="ILBP"/>
</dbReference>
<dbReference type="InterPro" id="IPR000463">
    <property type="entry name" value="Fatty_acid-bd"/>
</dbReference>
<dbReference type="FunCoup" id="A0A6P6YMR2">
    <property type="interactions" value="89"/>
</dbReference>
<dbReference type="GeneID" id="113799670"/>
<dbReference type="PANTHER" id="PTHR11955">
    <property type="entry name" value="FATTY ACID BINDING PROTEIN"/>
    <property type="match status" value="1"/>
</dbReference>
<dbReference type="InterPro" id="IPR012674">
    <property type="entry name" value="Calycin"/>
</dbReference>
<accession>A0A6P6YMR2</accession>
<keyword evidence="2" id="KW-0446">Lipid-binding</keyword>
<dbReference type="PRINTS" id="PR00178">
    <property type="entry name" value="FATTYACIDBP"/>
</dbReference>
<dbReference type="RefSeq" id="XP_027206151.1">
    <property type="nucleotide sequence ID" value="XM_027350350.1"/>
</dbReference>
<evidence type="ECO:0000256" key="2">
    <source>
        <dbReference type="ARBA" id="ARBA00023121"/>
    </source>
</evidence>
<dbReference type="OrthoDB" id="354351at2759"/>
<protein>
    <recommendedName>
        <fullName evidence="3">Fatty acid-binding protein</fullName>
    </recommendedName>
</protein>
<dbReference type="AlphaFoldDB" id="A0A6P6YMR2"/>
<keyword evidence="5" id="KW-1185">Reference proteome</keyword>
<dbReference type="SUPFAM" id="SSF50814">
    <property type="entry name" value="Lipocalins"/>
    <property type="match status" value="1"/>
</dbReference>
<evidence type="ECO:0000256" key="1">
    <source>
        <dbReference type="ARBA" id="ARBA00008390"/>
    </source>
</evidence>
<dbReference type="GO" id="GO:0005504">
    <property type="term" value="F:fatty acid binding"/>
    <property type="evidence" value="ECO:0007669"/>
    <property type="project" value="UniProtKB-ARBA"/>
</dbReference>
<evidence type="ECO:0000313" key="6">
    <source>
        <dbReference type="RefSeq" id="XP_027206151.1"/>
    </source>
</evidence>
<evidence type="ECO:0000256" key="3">
    <source>
        <dbReference type="ARBA" id="ARBA00068043"/>
    </source>
</evidence>
<reference evidence="6" key="1">
    <citation type="submission" date="2025-08" db="UniProtKB">
        <authorList>
            <consortium name="RefSeq"/>
        </authorList>
    </citation>
    <scope>IDENTIFICATION</scope>
    <source>
        <strain evidence="6">Airmid</strain>
    </source>
</reference>
<dbReference type="InParanoid" id="A0A6P6YMR2"/>
<evidence type="ECO:0000256" key="4">
    <source>
        <dbReference type="RuleBase" id="RU003696"/>
    </source>
</evidence>
<dbReference type="OMA" id="MMLTFEG"/>
<dbReference type="Pfam" id="PF00061">
    <property type="entry name" value="Lipocalin"/>
    <property type="match status" value="1"/>
</dbReference>
<name>A0A6P6YMR2_DERPT</name>
<dbReference type="InterPro" id="IPR000566">
    <property type="entry name" value="Lipocln_cytosolic_FA-bd_dom"/>
</dbReference>
<gene>
    <name evidence="6" type="primary">LOC113799670</name>
</gene>
<sequence length="132" mass="15232">MVQFEGKYQLESSENFDEFLKELGVGFILRNLAKTTKPTIEVVKDGDYWVIKTHTSLKTTEIRFKIDEEFDESRMDGKTVKTVVVMDGDNTMVQTQKGDKEVKIIREFSETHLKTTCIVGEITSVRVYKRSV</sequence>
<evidence type="ECO:0000313" key="5">
    <source>
        <dbReference type="Proteomes" id="UP000515146"/>
    </source>
</evidence>
<keyword evidence="4" id="KW-0813">Transport</keyword>